<dbReference type="PANTHER" id="PTHR31707">
    <property type="entry name" value="PECTINESTERASE"/>
    <property type="match status" value="1"/>
</dbReference>
<evidence type="ECO:0000256" key="3">
    <source>
        <dbReference type="ARBA" id="ARBA00022512"/>
    </source>
</evidence>
<protein>
    <recommendedName>
        <fullName evidence="7">Pectinesterase catalytic domain-containing protein</fullName>
    </recommendedName>
</protein>
<dbReference type="SUPFAM" id="SSF51126">
    <property type="entry name" value="Pectin lyase-like"/>
    <property type="match status" value="1"/>
</dbReference>
<reference evidence="8" key="1">
    <citation type="submission" date="2018-11" db="EMBL/GenBank/DDBJ databases">
        <authorList>
            <person name="Grassa J C."/>
        </authorList>
    </citation>
    <scope>NUCLEOTIDE SEQUENCE [LARGE SCALE GENOMIC DNA]</scope>
</reference>
<dbReference type="GO" id="GO:0045490">
    <property type="term" value="P:pectin catabolic process"/>
    <property type="evidence" value="ECO:0007669"/>
    <property type="project" value="UniProtKB-UniPathway"/>
</dbReference>
<evidence type="ECO:0000256" key="4">
    <source>
        <dbReference type="ARBA" id="ARBA00022801"/>
    </source>
</evidence>
<dbReference type="EMBL" id="UZAU01000224">
    <property type="status" value="NOT_ANNOTATED_CDS"/>
    <property type="molecule type" value="Genomic_DNA"/>
</dbReference>
<dbReference type="GO" id="GO:0042545">
    <property type="term" value="P:cell wall modification"/>
    <property type="evidence" value="ECO:0007669"/>
    <property type="project" value="InterPro"/>
</dbReference>
<dbReference type="EnsemblPlants" id="evm.model.02.1866">
    <property type="protein sequence ID" value="cds.evm.model.02.1866"/>
    <property type="gene ID" value="evm.TU.02.1866"/>
</dbReference>
<keyword evidence="3" id="KW-0134">Cell wall</keyword>
<keyword evidence="5" id="KW-0063">Aspartyl esterase</keyword>
<reference evidence="8" key="2">
    <citation type="submission" date="2021-03" db="UniProtKB">
        <authorList>
            <consortium name="EnsemblPlants"/>
        </authorList>
    </citation>
    <scope>IDENTIFICATION</scope>
</reference>
<dbReference type="Gramene" id="evm.model.02.1866">
    <property type="protein sequence ID" value="cds.evm.model.02.1866"/>
    <property type="gene ID" value="evm.TU.02.1866"/>
</dbReference>
<feature type="region of interest" description="Disordered" evidence="6">
    <location>
        <begin position="70"/>
        <end position="111"/>
    </location>
</feature>
<keyword evidence="3" id="KW-0964">Secreted</keyword>
<dbReference type="InterPro" id="IPR000070">
    <property type="entry name" value="Pectinesterase_cat"/>
</dbReference>
<comment type="pathway">
    <text evidence="2">Glycan metabolism; pectin degradation; 2-dehydro-3-deoxy-D-gluconate from pectin: step 1/5.</text>
</comment>
<dbReference type="GO" id="GO:0030599">
    <property type="term" value="F:pectinesterase activity"/>
    <property type="evidence" value="ECO:0007669"/>
    <property type="project" value="InterPro"/>
</dbReference>
<dbReference type="UniPathway" id="UPA00545">
    <property type="reaction ID" value="UER00823"/>
</dbReference>
<comment type="subcellular location">
    <subcellularLocation>
        <location evidence="1">Secreted</location>
        <location evidence="1">Cell wall</location>
    </subcellularLocation>
</comment>
<evidence type="ECO:0000256" key="1">
    <source>
        <dbReference type="ARBA" id="ARBA00004191"/>
    </source>
</evidence>
<dbReference type="Pfam" id="PF01095">
    <property type="entry name" value="Pectinesterase"/>
    <property type="match status" value="1"/>
</dbReference>
<proteinExistence type="predicted"/>
<organism evidence="8 9">
    <name type="scientific">Cannabis sativa</name>
    <name type="common">Hemp</name>
    <name type="synonym">Marijuana</name>
    <dbReference type="NCBI Taxonomy" id="3483"/>
    <lineage>
        <taxon>Eukaryota</taxon>
        <taxon>Viridiplantae</taxon>
        <taxon>Streptophyta</taxon>
        <taxon>Embryophyta</taxon>
        <taxon>Tracheophyta</taxon>
        <taxon>Spermatophyta</taxon>
        <taxon>Magnoliopsida</taxon>
        <taxon>eudicotyledons</taxon>
        <taxon>Gunneridae</taxon>
        <taxon>Pentapetalae</taxon>
        <taxon>rosids</taxon>
        <taxon>fabids</taxon>
        <taxon>Rosales</taxon>
        <taxon>Cannabaceae</taxon>
        <taxon>Cannabis</taxon>
    </lineage>
</organism>
<evidence type="ECO:0000256" key="5">
    <source>
        <dbReference type="ARBA" id="ARBA00023085"/>
    </source>
</evidence>
<dbReference type="Proteomes" id="UP000596661">
    <property type="component" value="Chromosome 2"/>
</dbReference>
<dbReference type="AlphaFoldDB" id="A0A803NVD8"/>
<keyword evidence="9" id="KW-1185">Reference proteome</keyword>
<dbReference type="InterPro" id="IPR012334">
    <property type="entry name" value="Pectin_lyas_fold"/>
</dbReference>
<dbReference type="InterPro" id="IPR011050">
    <property type="entry name" value="Pectin_lyase_fold/virulence"/>
</dbReference>
<keyword evidence="4" id="KW-0378">Hydrolase</keyword>
<name>A0A803NVD8_CANSA</name>
<evidence type="ECO:0000313" key="8">
    <source>
        <dbReference type="EnsemblPlants" id="cds.evm.model.02.1866"/>
    </source>
</evidence>
<evidence type="ECO:0000256" key="2">
    <source>
        <dbReference type="ARBA" id="ARBA00005184"/>
    </source>
</evidence>
<evidence type="ECO:0000259" key="7">
    <source>
        <dbReference type="Pfam" id="PF01095"/>
    </source>
</evidence>
<evidence type="ECO:0000256" key="6">
    <source>
        <dbReference type="SAM" id="MobiDB-lite"/>
    </source>
</evidence>
<feature type="compositionally biased region" description="Basic and acidic residues" evidence="6">
    <location>
        <begin position="72"/>
        <end position="88"/>
    </location>
</feature>
<sequence length="125" mass="14395">MEASVVALRVSSDNVMFYCYGIKGYQDTLFTHLSANSTTIHYETIDFIFNNAPTVIQNCDIFVLSPNAPPSQHDHCPRTPRPQREHQHFHPQLPRKGLKPPIPRSRHTWEDSGENTLGQFFLRFS</sequence>
<accession>A0A803NVD8</accession>
<evidence type="ECO:0000313" key="9">
    <source>
        <dbReference type="Proteomes" id="UP000596661"/>
    </source>
</evidence>
<feature type="domain" description="Pectinesterase catalytic" evidence="7">
    <location>
        <begin position="4"/>
        <end position="68"/>
    </location>
</feature>
<dbReference type="Gene3D" id="2.160.20.10">
    <property type="entry name" value="Single-stranded right-handed beta-helix, Pectin lyase-like"/>
    <property type="match status" value="1"/>
</dbReference>